<evidence type="ECO:0000313" key="3">
    <source>
        <dbReference type="Proteomes" id="UP000250235"/>
    </source>
</evidence>
<dbReference type="InterPro" id="IPR044824">
    <property type="entry name" value="MAIN-like"/>
</dbReference>
<protein>
    <submittedName>
        <fullName evidence="2">Serine/threonine-protein phosphatase 7 long form</fullName>
    </submittedName>
</protein>
<dbReference type="PANTHER" id="PTHR46033:SF8">
    <property type="entry name" value="PROTEIN MAINTENANCE OF MERISTEMS-LIKE"/>
    <property type="match status" value="1"/>
</dbReference>
<evidence type="ECO:0000313" key="2">
    <source>
        <dbReference type="EMBL" id="KZV50251.1"/>
    </source>
</evidence>
<name>A0A2Z7CT57_9LAMI</name>
<dbReference type="Pfam" id="PF10536">
    <property type="entry name" value="PMD"/>
    <property type="match status" value="1"/>
</dbReference>
<dbReference type="Proteomes" id="UP000250235">
    <property type="component" value="Unassembled WGS sequence"/>
</dbReference>
<keyword evidence="3" id="KW-1185">Reference proteome</keyword>
<reference evidence="2 3" key="1">
    <citation type="journal article" date="2015" name="Proc. Natl. Acad. Sci. U.S.A.">
        <title>The resurrection genome of Boea hygrometrica: A blueprint for survival of dehydration.</title>
        <authorList>
            <person name="Xiao L."/>
            <person name="Yang G."/>
            <person name="Zhang L."/>
            <person name="Yang X."/>
            <person name="Zhao S."/>
            <person name="Ji Z."/>
            <person name="Zhou Q."/>
            <person name="Hu M."/>
            <person name="Wang Y."/>
            <person name="Chen M."/>
            <person name="Xu Y."/>
            <person name="Jin H."/>
            <person name="Xiao X."/>
            <person name="Hu G."/>
            <person name="Bao F."/>
            <person name="Hu Y."/>
            <person name="Wan P."/>
            <person name="Li L."/>
            <person name="Deng X."/>
            <person name="Kuang T."/>
            <person name="Xiang C."/>
            <person name="Zhu J.K."/>
            <person name="Oliver M.J."/>
            <person name="He Y."/>
        </authorList>
    </citation>
    <scope>NUCLEOTIDE SEQUENCE [LARGE SCALE GENOMIC DNA]</scope>
    <source>
        <strain evidence="3">cv. XS01</strain>
    </source>
</reference>
<gene>
    <name evidence="2" type="ORF">F511_20862</name>
</gene>
<dbReference type="GO" id="GO:0010073">
    <property type="term" value="P:meristem maintenance"/>
    <property type="evidence" value="ECO:0007669"/>
    <property type="project" value="InterPro"/>
</dbReference>
<dbReference type="AlphaFoldDB" id="A0A2Z7CT57"/>
<dbReference type="EMBL" id="KQ992519">
    <property type="protein sequence ID" value="KZV50251.1"/>
    <property type="molecule type" value="Genomic_DNA"/>
</dbReference>
<dbReference type="OrthoDB" id="914149at2759"/>
<proteinExistence type="predicted"/>
<evidence type="ECO:0000259" key="1">
    <source>
        <dbReference type="Pfam" id="PF10536"/>
    </source>
</evidence>
<dbReference type="PANTHER" id="PTHR46033">
    <property type="entry name" value="PROTEIN MAIN-LIKE 2"/>
    <property type="match status" value="1"/>
</dbReference>
<accession>A0A2Z7CT57</accession>
<feature type="domain" description="Aminotransferase-like plant mobile" evidence="1">
    <location>
        <begin position="16"/>
        <end position="107"/>
    </location>
</feature>
<organism evidence="2 3">
    <name type="scientific">Dorcoceras hygrometricum</name>
    <dbReference type="NCBI Taxonomy" id="472368"/>
    <lineage>
        <taxon>Eukaryota</taxon>
        <taxon>Viridiplantae</taxon>
        <taxon>Streptophyta</taxon>
        <taxon>Embryophyta</taxon>
        <taxon>Tracheophyta</taxon>
        <taxon>Spermatophyta</taxon>
        <taxon>Magnoliopsida</taxon>
        <taxon>eudicotyledons</taxon>
        <taxon>Gunneridae</taxon>
        <taxon>Pentapetalae</taxon>
        <taxon>asterids</taxon>
        <taxon>lamiids</taxon>
        <taxon>Lamiales</taxon>
        <taxon>Gesneriaceae</taxon>
        <taxon>Didymocarpoideae</taxon>
        <taxon>Trichosporeae</taxon>
        <taxon>Loxocarpinae</taxon>
        <taxon>Dorcoceras</taxon>
    </lineage>
</organism>
<dbReference type="InterPro" id="IPR019557">
    <property type="entry name" value="AminoTfrase-like_pln_mobile"/>
</dbReference>
<sequence length="195" mass="22755">MNDIDVKTIIDLYDNKIWRCVCALICFEIVEMHRPDRVMRQFKMKQSIPVPALDNDNLQNVTRIGHRNIDWMLYHTDAIRLWNRKLEVDREQHGRSREKDDNYMAWFESITVRVKSSIIHGVGYRPLPYEILLAGQHSSSGYVDPYDVFDVVGLSAGQQFTPKHDTLQSFVDQGSQNSIFSNLRIFIDLLNVNVL</sequence>